<accession>A0A2P2MIV5</accession>
<evidence type="ECO:0000313" key="2">
    <source>
        <dbReference type="EMBL" id="MBX30156.1"/>
    </source>
</evidence>
<protein>
    <submittedName>
        <fullName evidence="2">Uncharacterized protein MANES_11G154100</fullName>
    </submittedName>
</protein>
<dbReference type="AlphaFoldDB" id="A0A2P2MIV5"/>
<sequence length="69" mass="7786">MQVNNSVAVTLKHHQHLIQEPLIIHIQLETKSKKSDLVAEEIKDVDGAVESTDGDHPLRHCNTRRRVVG</sequence>
<dbReference type="EMBL" id="GGEC01049672">
    <property type="protein sequence ID" value="MBX30156.1"/>
    <property type="molecule type" value="Transcribed_RNA"/>
</dbReference>
<name>A0A2P2MIV5_RHIMU</name>
<evidence type="ECO:0000256" key="1">
    <source>
        <dbReference type="SAM" id="MobiDB-lite"/>
    </source>
</evidence>
<reference evidence="2" key="1">
    <citation type="submission" date="2018-02" db="EMBL/GenBank/DDBJ databases">
        <title>Rhizophora mucronata_Transcriptome.</title>
        <authorList>
            <person name="Meera S.P."/>
            <person name="Sreeshan A."/>
            <person name="Augustine A."/>
        </authorList>
    </citation>
    <scope>NUCLEOTIDE SEQUENCE</scope>
    <source>
        <tissue evidence="2">Leaf</tissue>
    </source>
</reference>
<organism evidence="2">
    <name type="scientific">Rhizophora mucronata</name>
    <name type="common">Asiatic mangrove</name>
    <dbReference type="NCBI Taxonomy" id="61149"/>
    <lineage>
        <taxon>Eukaryota</taxon>
        <taxon>Viridiplantae</taxon>
        <taxon>Streptophyta</taxon>
        <taxon>Embryophyta</taxon>
        <taxon>Tracheophyta</taxon>
        <taxon>Spermatophyta</taxon>
        <taxon>Magnoliopsida</taxon>
        <taxon>eudicotyledons</taxon>
        <taxon>Gunneridae</taxon>
        <taxon>Pentapetalae</taxon>
        <taxon>rosids</taxon>
        <taxon>fabids</taxon>
        <taxon>Malpighiales</taxon>
        <taxon>Rhizophoraceae</taxon>
        <taxon>Rhizophora</taxon>
    </lineage>
</organism>
<feature type="compositionally biased region" description="Basic residues" evidence="1">
    <location>
        <begin position="59"/>
        <end position="69"/>
    </location>
</feature>
<feature type="region of interest" description="Disordered" evidence="1">
    <location>
        <begin position="49"/>
        <end position="69"/>
    </location>
</feature>
<proteinExistence type="predicted"/>